<sequence length="86" mass="9430">MDSAAGTTIKHEISDGIMHLECLIFRVVVALQVTRVIILPYTTVLSVAVGAVAPRLIQEYLVKYELILELGGQFNAISIAKISQEF</sequence>
<dbReference type="AlphaFoldDB" id="A0A409XHM3"/>
<gene>
    <name evidence="1" type="ORF">CVT25_013007</name>
</gene>
<keyword evidence="2" id="KW-1185">Reference proteome</keyword>
<name>A0A409XHM3_PSICY</name>
<dbReference type="Proteomes" id="UP000283269">
    <property type="component" value="Unassembled WGS sequence"/>
</dbReference>
<evidence type="ECO:0000313" key="2">
    <source>
        <dbReference type="Proteomes" id="UP000283269"/>
    </source>
</evidence>
<proteinExistence type="predicted"/>
<protein>
    <submittedName>
        <fullName evidence="1">Uncharacterized protein</fullName>
    </submittedName>
</protein>
<evidence type="ECO:0000313" key="1">
    <source>
        <dbReference type="EMBL" id="PPQ90249.1"/>
    </source>
</evidence>
<accession>A0A409XHM3</accession>
<reference evidence="1 2" key="1">
    <citation type="journal article" date="2018" name="Evol. Lett.">
        <title>Horizontal gene cluster transfer increased hallucinogenic mushroom diversity.</title>
        <authorList>
            <person name="Reynolds H.T."/>
            <person name="Vijayakumar V."/>
            <person name="Gluck-Thaler E."/>
            <person name="Korotkin H.B."/>
            <person name="Matheny P.B."/>
            <person name="Slot J.C."/>
        </authorList>
    </citation>
    <scope>NUCLEOTIDE SEQUENCE [LARGE SCALE GENOMIC DNA]</scope>
    <source>
        <strain evidence="1 2">2631</strain>
    </source>
</reference>
<dbReference type="EMBL" id="NHYD01001667">
    <property type="protein sequence ID" value="PPQ90249.1"/>
    <property type="molecule type" value="Genomic_DNA"/>
</dbReference>
<organism evidence="1 2">
    <name type="scientific">Psilocybe cyanescens</name>
    <dbReference type="NCBI Taxonomy" id="93625"/>
    <lineage>
        <taxon>Eukaryota</taxon>
        <taxon>Fungi</taxon>
        <taxon>Dikarya</taxon>
        <taxon>Basidiomycota</taxon>
        <taxon>Agaricomycotina</taxon>
        <taxon>Agaricomycetes</taxon>
        <taxon>Agaricomycetidae</taxon>
        <taxon>Agaricales</taxon>
        <taxon>Agaricineae</taxon>
        <taxon>Strophariaceae</taxon>
        <taxon>Psilocybe</taxon>
    </lineage>
</organism>
<comment type="caution">
    <text evidence="1">The sequence shown here is derived from an EMBL/GenBank/DDBJ whole genome shotgun (WGS) entry which is preliminary data.</text>
</comment>
<dbReference type="InParanoid" id="A0A409XHM3"/>